<organism evidence="2 3">
    <name type="scientific">Meloidogyne graminicola</name>
    <dbReference type="NCBI Taxonomy" id="189291"/>
    <lineage>
        <taxon>Eukaryota</taxon>
        <taxon>Metazoa</taxon>
        <taxon>Ecdysozoa</taxon>
        <taxon>Nematoda</taxon>
        <taxon>Chromadorea</taxon>
        <taxon>Rhabditida</taxon>
        <taxon>Tylenchina</taxon>
        <taxon>Tylenchomorpha</taxon>
        <taxon>Tylenchoidea</taxon>
        <taxon>Meloidogynidae</taxon>
        <taxon>Meloidogyninae</taxon>
        <taxon>Meloidogyne</taxon>
    </lineage>
</organism>
<name>A0A8S9ZQP4_9BILA</name>
<protein>
    <submittedName>
        <fullName evidence="2">Uncharacterized protein</fullName>
    </submittedName>
</protein>
<feature type="signal peptide" evidence="1">
    <location>
        <begin position="1"/>
        <end position="20"/>
    </location>
</feature>
<comment type="caution">
    <text evidence="2">The sequence shown here is derived from an EMBL/GenBank/DDBJ whole genome shotgun (WGS) entry which is preliminary data.</text>
</comment>
<accession>A0A8S9ZQP4</accession>
<gene>
    <name evidence="2" type="ORF">Mgra_00005196</name>
</gene>
<dbReference type="AlphaFoldDB" id="A0A8S9ZQP4"/>
<sequence length="559" mass="64449">MDKKVLFLLFLFIFILNCEANKFKNNTKNDIVDSAVDAITTASAASADILLALGQLNPKAAFFMKIVMPVAGIIEKEINPKKGSEAYEQLMKFKIRTDIIWAENRREINTSSYIIGDRIGFEQYFEKVTHPILNMKNYTDVMLDPKREKSSDYVREYKLACQLGNESPTSILNFLRTRLVDYCTEPMNSKDSEIIVAKRNWLVIAATKFCVHNEGWPIIEDYILEFSLLFDIISNKSVFDFNTLVSFSHKYSSYRDAFNSLFKEIRNALPTELKEITLAEKCLLRDLILATNYDYERAEAYAQKLKDEIYDLLFIGCVCARITFTDKSSRDKYVKDIVSNVDLITPHVATWINKSLEASWPAIHHGILHQKFAEEITDPSQLNKKQLKNVINLSLPILKSTGSRGYIYQALISASNIENYNEGNLTYCSFSNNYGMDFYISRFAINKTNQWHKNALNKKLVKHLLYGMNFSNNLLEIMKSVYNAENLKIVSDKIKEKMGTEIISKENFHCLVILRDYAAFPFIPCPDLLFNKSDYGKGELTASPSYPYMYNGDFFHYRM</sequence>
<dbReference type="Proteomes" id="UP000605970">
    <property type="component" value="Unassembled WGS sequence"/>
</dbReference>
<proteinExistence type="predicted"/>
<feature type="chain" id="PRO_5035878295" evidence="1">
    <location>
        <begin position="21"/>
        <end position="559"/>
    </location>
</feature>
<keyword evidence="3" id="KW-1185">Reference proteome</keyword>
<dbReference type="OrthoDB" id="5875034at2759"/>
<dbReference type="EMBL" id="JABEBT010000043">
    <property type="protein sequence ID" value="KAF7635376.1"/>
    <property type="molecule type" value="Genomic_DNA"/>
</dbReference>
<keyword evidence="1" id="KW-0732">Signal</keyword>
<reference evidence="2" key="1">
    <citation type="journal article" date="2020" name="Ecol. Evol.">
        <title>Genome structure and content of the rice root-knot nematode (Meloidogyne graminicola).</title>
        <authorList>
            <person name="Phan N.T."/>
            <person name="Danchin E.G.J."/>
            <person name="Klopp C."/>
            <person name="Perfus-Barbeoch L."/>
            <person name="Kozlowski D.K."/>
            <person name="Koutsovoulos G.D."/>
            <person name="Lopez-Roques C."/>
            <person name="Bouchez O."/>
            <person name="Zahm M."/>
            <person name="Besnard G."/>
            <person name="Bellafiore S."/>
        </authorList>
    </citation>
    <scope>NUCLEOTIDE SEQUENCE</scope>
    <source>
        <strain evidence="2">VN-18</strain>
    </source>
</reference>
<evidence type="ECO:0000313" key="2">
    <source>
        <dbReference type="EMBL" id="KAF7635376.1"/>
    </source>
</evidence>
<evidence type="ECO:0000313" key="3">
    <source>
        <dbReference type="Proteomes" id="UP000605970"/>
    </source>
</evidence>
<evidence type="ECO:0000256" key="1">
    <source>
        <dbReference type="SAM" id="SignalP"/>
    </source>
</evidence>